<gene>
    <name evidence="1" type="ORF">Adeg_2172</name>
</gene>
<dbReference type="EMBL" id="CP001786">
    <property type="protein sequence ID" value="ACX53249.1"/>
    <property type="molecule type" value="Genomic_DNA"/>
</dbReference>
<keyword evidence="1" id="KW-0614">Plasmid</keyword>
<reference evidence="1 2" key="1">
    <citation type="submission" date="2009-10" db="EMBL/GenBank/DDBJ databases">
        <title>Complete sequence of plasmid of Ammonifex degensii KC4.</title>
        <authorList>
            <consortium name="US DOE Joint Genome Institute"/>
            <person name="Kerfeld C."/>
            <person name="Goodner B."/>
            <person name="Huber H."/>
            <person name="Stetter K."/>
            <person name="Lucas S."/>
            <person name="Copeland A."/>
            <person name="Lapidus A."/>
            <person name="Glavina del Rio T."/>
            <person name="Dalin E."/>
            <person name="Tice H."/>
            <person name="Bruce D."/>
            <person name="Goodwin L."/>
            <person name="Pitluck S."/>
            <person name="Saunders E."/>
            <person name="Brettin T."/>
            <person name="Detter J.C."/>
            <person name="Han C."/>
            <person name="Larimer F."/>
            <person name="Land M."/>
            <person name="Hauser L."/>
            <person name="Kyrpides N."/>
            <person name="Ovchinnikova G."/>
            <person name="Richardson P."/>
        </authorList>
    </citation>
    <scope>NUCLEOTIDE SEQUENCE [LARGE SCALE GENOMIC DNA]</scope>
    <source>
        <strain evidence="2">DSM 10501 / KC4</strain>
        <plasmid evidence="1 2">pADEG01</plasmid>
    </source>
</reference>
<dbReference type="InterPro" id="IPR009057">
    <property type="entry name" value="Homeodomain-like_sf"/>
</dbReference>
<evidence type="ECO:0000313" key="2">
    <source>
        <dbReference type="Proteomes" id="UP000002620"/>
    </source>
</evidence>
<dbReference type="Gene3D" id="1.10.10.60">
    <property type="entry name" value="Homeodomain-like"/>
    <property type="match status" value="1"/>
</dbReference>
<organism evidence="1 2">
    <name type="scientific">Ammonifex degensii (strain DSM 10501 / KC4)</name>
    <dbReference type="NCBI Taxonomy" id="429009"/>
    <lineage>
        <taxon>Bacteria</taxon>
        <taxon>Bacillati</taxon>
        <taxon>Bacillota</taxon>
        <taxon>Clostridia</taxon>
        <taxon>Thermoanaerobacterales</taxon>
        <taxon>Thermoanaerobacteraceae</taxon>
        <taxon>Ammonifex</taxon>
    </lineage>
</organism>
<dbReference type="eggNOG" id="COG3677">
    <property type="taxonomic scope" value="Bacteria"/>
</dbReference>
<dbReference type="SUPFAM" id="SSF46689">
    <property type="entry name" value="Homeodomain-like"/>
    <property type="match status" value="1"/>
</dbReference>
<dbReference type="OrthoDB" id="3193769at2"/>
<protein>
    <submittedName>
        <fullName evidence="1">Regulatory protein LacI</fullName>
    </submittedName>
</protein>
<dbReference type="RefSeq" id="WP_012818254.1">
    <property type="nucleotide sequence ID" value="NC_013386.1"/>
</dbReference>
<sequence length="435" mass="50453">MKKQKNSPKTLHEAAVGQRNGSCLILSPLEHARPLQGGASELQRRFEEKNALLGQRFVQVSPEEYLSRIFGEKEVLVVVLGSTEGERGTVIRVPYTEVWQLAWRDNAYIPYADFHRNYYHSRTLKSVRAFVVDVDGADAVELEKLMRYVWGVLPAEPSYVVNSGVGVHFVYALSRPVEVQGLRYALNELNRRIQEAFAGIGRLDKHPLVHPYRWPGFRTKIGTTATAFQAHGHYDIEELLEVFGVKADKPVRKRKEQGVLYLPRGKRAFFEWVLRRLFRNPPIPGRRHNSFFALGIIAYKCKREVPREEAREAVEMVYCDIVRYRMDAGFSLEEAYEAFEKGYNPKAVTVTWKYLCELLGWEYMPNKRNKRSRQDHLKYMSAIRKAKVDFRRNELLPRVVRLRAEGRSLREIAREVGVSKNTVARWLNNLSVPHH</sequence>
<evidence type="ECO:0000313" key="1">
    <source>
        <dbReference type="EMBL" id="ACX53249.1"/>
    </source>
</evidence>
<dbReference type="KEGG" id="adg:Adeg_2172"/>
<dbReference type="AlphaFoldDB" id="C9RDH8"/>
<dbReference type="Proteomes" id="UP000002620">
    <property type="component" value="Plasmid pADEG01"/>
</dbReference>
<dbReference type="HOGENOM" id="CLU_629518_0_0_9"/>
<dbReference type="Pfam" id="PF13384">
    <property type="entry name" value="HTH_23"/>
    <property type="match status" value="1"/>
</dbReference>
<keyword evidence="2" id="KW-1185">Reference proteome</keyword>
<accession>C9RDH8</accession>
<proteinExistence type="predicted"/>
<name>C9RDH8_AMMDK</name>
<geneLocation type="plasmid" evidence="1 2">
    <name>pADEG01</name>
</geneLocation>